<dbReference type="AlphaFoldDB" id="A0A4P6YVY2"/>
<protein>
    <submittedName>
        <fullName evidence="1">Uncharacterized protein</fullName>
    </submittedName>
</protein>
<sequence>MAAKTYFKATTVKAEQFHMGQIKRFIEQYDVYVDEDNNCTFTDSYHGDTPIHEGDWILINVTDKWIVGDDYFKRNYREKRMPK</sequence>
<dbReference type="EMBL" id="CP037940">
    <property type="protein sequence ID" value="QBO36960.1"/>
    <property type="molecule type" value="Genomic_DNA"/>
</dbReference>
<name>A0A4P6YVY2_9LACO</name>
<evidence type="ECO:0000313" key="1">
    <source>
        <dbReference type="EMBL" id="QBO36960.1"/>
    </source>
</evidence>
<keyword evidence="2" id="KW-1185">Reference proteome</keyword>
<gene>
    <name evidence="1" type="ORF">EQG49_11135</name>
</gene>
<accession>A0A4P6YVY2</accession>
<reference evidence="2" key="1">
    <citation type="submission" date="2019-03" db="EMBL/GenBank/DDBJ databases">
        <title>Weissella sp. 26KH-42 Genome sequencing.</title>
        <authorList>
            <person name="Heo J."/>
            <person name="Kim S.-J."/>
            <person name="Kim J.-S."/>
            <person name="Hong S.-B."/>
            <person name="Kwon S.-W."/>
        </authorList>
    </citation>
    <scope>NUCLEOTIDE SEQUENCE [LARGE SCALE GENOMIC DNA]</scope>
    <source>
        <strain evidence="2">26KH-42</strain>
    </source>
</reference>
<proteinExistence type="predicted"/>
<dbReference type="Proteomes" id="UP000292886">
    <property type="component" value="Chromosome"/>
</dbReference>
<dbReference type="RefSeq" id="WP_133364037.1">
    <property type="nucleotide sequence ID" value="NZ_CP037940.1"/>
</dbReference>
<dbReference type="KEGG" id="wei:EQG49_11135"/>
<evidence type="ECO:0000313" key="2">
    <source>
        <dbReference type="Proteomes" id="UP000292886"/>
    </source>
</evidence>
<organism evidence="1 2">
    <name type="scientific">Periweissella cryptocerci</name>
    <dbReference type="NCBI Taxonomy" id="2506420"/>
    <lineage>
        <taxon>Bacteria</taxon>
        <taxon>Bacillati</taxon>
        <taxon>Bacillota</taxon>
        <taxon>Bacilli</taxon>
        <taxon>Lactobacillales</taxon>
        <taxon>Lactobacillaceae</taxon>
        <taxon>Periweissella</taxon>
    </lineage>
</organism>